<keyword evidence="1" id="KW-0812">Transmembrane</keyword>
<evidence type="ECO:0000259" key="2">
    <source>
        <dbReference type="Pfam" id="PF20151"/>
    </source>
</evidence>
<feature type="transmembrane region" description="Helical" evidence="1">
    <location>
        <begin position="209"/>
        <end position="231"/>
    </location>
</feature>
<dbReference type="OrthoDB" id="2638860at2759"/>
<feature type="transmembrane region" description="Helical" evidence="1">
    <location>
        <begin position="16"/>
        <end position="35"/>
    </location>
</feature>
<feature type="transmembrane region" description="Helical" evidence="1">
    <location>
        <begin position="117"/>
        <end position="140"/>
    </location>
</feature>
<feature type="transmembrane region" description="Helical" evidence="1">
    <location>
        <begin position="167"/>
        <end position="188"/>
    </location>
</feature>
<organism evidence="3 4">
    <name type="scientific">Crucibulum laeve</name>
    <dbReference type="NCBI Taxonomy" id="68775"/>
    <lineage>
        <taxon>Eukaryota</taxon>
        <taxon>Fungi</taxon>
        <taxon>Dikarya</taxon>
        <taxon>Basidiomycota</taxon>
        <taxon>Agaricomycotina</taxon>
        <taxon>Agaricomycetes</taxon>
        <taxon>Agaricomycetidae</taxon>
        <taxon>Agaricales</taxon>
        <taxon>Agaricineae</taxon>
        <taxon>Nidulariaceae</taxon>
        <taxon>Crucibulum</taxon>
    </lineage>
</organism>
<feature type="transmembrane region" description="Helical" evidence="1">
    <location>
        <begin position="47"/>
        <end position="71"/>
    </location>
</feature>
<dbReference type="EMBL" id="ML213625">
    <property type="protein sequence ID" value="TFK35020.1"/>
    <property type="molecule type" value="Genomic_DNA"/>
</dbReference>
<evidence type="ECO:0000313" key="4">
    <source>
        <dbReference type="Proteomes" id="UP000308652"/>
    </source>
</evidence>
<keyword evidence="1" id="KW-1133">Transmembrane helix</keyword>
<dbReference type="AlphaFoldDB" id="A0A5C3LQ65"/>
<gene>
    <name evidence="3" type="ORF">BDQ12DRAFT_326451</name>
</gene>
<dbReference type="Pfam" id="PF20151">
    <property type="entry name" value="DUF6533"/>
    <property type="match status" value="1"/>
</dbReference>
<feature type="transmembrane region" description="Helical" evidence="1">
    <location>
        <begin position="83"/>
        <end position="105"/>
    </location>
</feature>
<evidence type="ECO:0000256" key="1">
    <source>
        <dbReference type="SAM" id="Phobius"/>
    </source>
</evidence>
<reference evidence="3 4" key="1">
    <citation type="journal article" date="2019" name="Nat. Ecol. Evol.">
        <title>Megaphylogeny resolves global patterns of mushroom evolution.</title>
        <authorList>
            <person name="Varga T."/>
            <person name="Krizsan K."/>
            <person name="Foldi C."/>
            <person name="Dima B."/>
            <person name="Sanchez-Garcia M."/>
            <person name="Sanchez-Ramirez S."/>
            <person name="Szollosi G.J."/>
            <person name="Szarkandi J.G."/>
            <person name="Papp V."/>
            <person name="Albert L."/>
            <person name="Andreopoulos W."/>
            <person name="Angelini C."/>
            <person name="Antonin V."/>
            <person name="Barry K.W."/>
            <person name="Bougher N.L."/>
            <person name="Buchanan P."/>
            <person name="Buyck B."/>
            <person name="Bense V."/>
            <person name="Catcheside P."/>
            <person name="Chovatia M."/>
            <person name="Cooper J."/>
            <person name="Damon W."/>
            <person name="Desjardin D."/>
            <person name="Finy P."/>
            <person name="Geml J."/>
            <person name="Haridas S."/>
            <person name="Hughes K."/>
            <person name="Justo A."/>
            <person name="Karasinski D."/>
            <person name="Kautmanova I."/>
            <person name="Kiss B."/>
            <person name="Kocsube S."/>
            <person name="Kotiranta H."/>
            <person name="LaButti K.M."/>
            <person name="Lechner B.E."/>
            <person name="Liimatainen K."/>
            <person name="Lipzen A."/>
            <person name="Lukacs Z."/>
            <person name="Mihaltcheva S."/>
            <person name="Morgado L.N."/>
            <person name="Niskanen T."/>
            <person name="Noordeloos M.E."/>
            <person name="Ohm R.A."/>
            <person name="Ortiz-Santana B."/>
            <person name="Ovrebo C."/>
            <person name="Racz N."/>
            <person name="Riley R."/>
            <person name="Savchenko A."/>
            <person name="Shiryaev A."/>
            <person name="Soop K."/>
            <person name="Spirin V."/>
            <person name="Szebenyi C."/>
            <person name="Tomsovsky M."/>
            <person name="Tulloss R.E."/>
            <person name="Uehling J."/>
            <person name="Grigoriev I.V."/>
            <person name="Vagvolgyi C."/>
            <person name="Papp T."/>
            <person name="Martin F.M."/>
            <person name="Miettinen O."/>
            <person name="Hibbett D.S."/>
            <person name="Nagy L.G."/>
        </authorList>
    </citation>
    <scope>NUCLEOTIDE SEQUENCE [LARGE SCALE GENOMIC DNA]</scope>
    <source>
        <strain evidence="3 4">CBS 166.37</strain>
    </source>
</reference>
<protein>
    <recommendedName>
        <fullName evidence="2">DUF6533 domain-containing protein</fullName>
    </recommendedName>
</protein>
<evidence type="ECO:0000313" key="3">
    <source>
        <dbReference type="EMBL" id="TFK35020.1"/>
    </source>
</evidence>
<sequence>MLVDAHVILSLQSFQIVTYIVAGTALLVFDWFLTIEAEIRYIWHPPYTLGTVLYFLTKYLAFMDSGLAVYHQVAYSLSEKQCAALFRVTGLMVMLGISLAEWILALRVWALYERSRYIAIIILVVGISSLVFSTVGNIAFGQVETFTAMATISPSLPGCFPHEGSKAAYIGPVILALTETAILALTLIKAIQQSKGGTTSFMRAFFRAGIVYYFCLQAVSQASWVVLAMHMSDFNYLVTGLQRSMHSVMSARIILDIRRAIHGDVVGSDETNGNESIGVIVFAGGREDGS</sequence>
<accession>A0A5C3LQ65</accession>
<feature type="domain" description="DUF6533" evidence="2">
    <location>
        <begin position="20"/>
        <end position="63"/>
    </location>
</feature>
<proteinExistence type="predicted"/>
<keyword evidence="1" id="KW-0472">Membrane</keyword>
<dbReference type="InterPro" id="IPR045340">
    <property type="entry name" value="DUF6533"/>
</dbReference>
<dbReference type="Proteomes" id="UP000308652">
    <property type="component" value="Unassembled WGS sequence"/>
</dbReference>
<name>A0A5C3LQ65_9AGAR</name>
<keyword evidence="4" id="KW-1185">Reference proteome</keyword>